<protein>
    <recommendedName>
        <fullName evidence="3">Glycosyl transferase family WbsX</fullName>
    </recommendedName>
</protein>
<organism evidence="1 2">
    <name type="scientific">Tunturiibacter lichenicola</name>
    <dbReference type="NCBI Taxonomy" id="2051959"/>
    <lineage>
        <taxon>Bacteria</taxon>
        <taxon>Pseudomonadati</taxon>
        <taxon>Acidobacteriota</taxon>
        <taxon>Terriglobia</taxon>
        <taxon>Terriglobales</taxon>
        <taxon>Acidobacteriaceae</taxon>
        <taxon>Tunturiibacter</taxon>
    </lineage>
</organism>
<dbReference type="PANTHER" id="PTHR41244">
    <property type="entry name" value="RHAMNAN SYNTHESIS F"/>
    <property type="match status" value="1"/>
</dbReference>
<dbReference type="AlphaFoldDB" id="A0A7W8N4A2"/>
<name>A0A7W8N4A2_9BACT</name>
<dbReference type="Pfam" id="PF14307">
    <property type="entry name" value="Glyco_tran_WbsX"/>
    <property type="match status" value="1"/>
</dbReference>
<gene>
    <name evidence="1" type="ORF">HDF10_001341</name>
</gene>
<dbReference type="InterPro" id="IPR032719">
    <property type="entry name" value="WbsX"/>
</dbReference>
<evidence type="ECO:0000313" key="1">
    <source>
        <dbReference type="EMBL" id="MBB5343366.1"/>
    </source>
</evidence>
<dbReference type="Gene3D" id="3.20.20.80">
    <property type="entry name" value="Glycosidases"/>
    <property type="match status" value="1"/>
</dbReference>
<comment type="caution">
    <text evidence="1">The sequence shown here is derived from an EMBL/GenBank/DDBJ whole genome shotgun (WGS) entry which is preliminary data.</text>
</comment>
<accession>A0A7W8N4A2</accession>
<proteinExistence type="predicted"/>
<evidence type="ECO:0000313" key="2">
    <source>
        <dbReference type="Proteomes" id="UP000569092"/>
    </source>
</evidence>
<dbReference type="PANTHER" id="PTHR41244:SF1">
    <property type="entry name" value="GLYCOSYLTRANSFERASE"/>
    <property type="match status" value="1"/>
</dbReference>
<dbReference type="Proteomes" id="UP000569092">
    <property type="component" value="Unassembled WGS sequence"/>
</dbReference>
<dbReference type="EMBL" id="JACHDZ010000002">
    <property type="protein sequence ID" value="MBB5343366.1"/>
    <property type="molecule type" value="Genomic_DNA"/>
</dbReference>
<sequence length="396" mass="45525">MYLDRREFMKMGALAATARAAPNVPVSNKYNVGAFYFPNFHVDPRNEEVHGKDWTEWEILKRGEPKFAGHDQPKKPAWGYLDEATPAAFEKKTAAAHQAGINHFIFDWYWYEGKPFLQRAVEEGYQVAANKNDVSFCIMWANHDWYNLMPARLDQKEKALLYKGTYSASEFDRITDYIVTHYFRDNHYFQVDGCPYFSIYELANLVDRMGGLEIAREAFERFRAKVRSAGFRDVYFNAVAAGIKSISDPAAFLHALRVQSVTSYTWFHHFEMNTFPTVDYASALRAAPGFWKEANAMFGVPYEADVSMGWDPSPRTCQCDKFEHSDYPYTSILVNNTPELFQQGLLNAKVYMDGLTNQPKILNINSWNEWTEGSYLEPDATHGMAYLNSIQKVFGA</sequence>
<evidence type="ECO:0008006" key="3">
    <source>
        <dbReference type="Google" id="ProtNLM"/>
    </source>
</evidence>
<dbReference type="CDD" id="cd11579">
    <property type="entry name" value="Glyco_tran_WbsX"/>
    <property type="match status" value="1"/>
</dbReference>
<reference evidence="1 2" key="1">
    <citation type="submission" date="2020-08" db="EMBL/GenBank/DDBJ databases">
        <title>Genomic Encyclopedia of Type Strains, Phase IV (KMG-V): Genome sequencing to study the core and pangenomes of soil and plant-associated prokaryotes.</title>
        <authorList>
            <person name="Whitman W."/>
        </authorList>
    </citation>
    <scope>NUCLEOTIDE SEQUENCE [LARGE SCALE GENOMIC DNA]</scope>
    <source>
        <strain evidence="1 2">M8US30</strain>
    </source>
</reference>